<reference evidence="2 3" key="1">
    <citation type="submission" date="2024-09" db="EMBL/GenBank/DDBJ databases">
        <title>Aeromonas strains Genome sequencing and assembly.</title>
        <authorList>
            <person name="Hu X."/>
            <person name="Tang B."/>
        </authorList>
    </citation>
    <scope>NUCLEOTIDE SEQUENCE [LARGE SCALE GENOMIC DNA]</scope>
    <source>
        <strain evidence="2 3">NB23SCDHY001</strain>
    </source>
</reference>
<keyword evidence="1" id="KW-0812">Transmembrane</keyword>
<evidence type="ECO:0000313" key="2">
    <source>
        <dbReference type="EMBL" id="MFM4893224.1"/>
    </source>
</evidence>
<keyword evidence="3" id="KW-1185">Reference proteome</keyword>
<feature type="transmembrane region" description="Helical" evidence="1">
    <location>
        <begin position="66"/>
        <end position="87"/>
    </location>
</feature>
<proteinExistence type="predicted"/>
<keyword evidence="1" id="KW-1133">Transmembrane helix</keyword>
<dbReference type="RefSeq" id="WP_041998121.1">
    <property type="nucleotide sequence ID" value="NZ_CDBT01000037.1"/>
</dbReference>
<accession>A0ABW9GPZ2</accession>
<keyword evidence="1" id="KW-0472">Membrane</keyword>
<organism evidence="2 3">
    <name type="scientific">Aeromonas bivalvium</name>
    <dbReference type="NCBI Taxonomy" id="440079"/>
    <lineage>
        <taxon>Bacteria</taxon>
        <taxon>Pseudomonadati</taxon>
        <taxon>Pseudomonadota</taxon>
        <taxon>Gammaproteobacteria</taxon>
        <taxon>Aeromonadales</taxon>
        <taxon>Aeromonadaceae</taxon>
        <taxon>Aeromonas</taxon>
    </lineage>
</organism>
<sequence length="100" mass="11804">MTRNKFANEMIIRNGGRCSWRYRVRDLLILLLTWGGWLLLALQPWFNYLGSGSEVSFIGSLDWLALGQLFLALVLGLFLLIHTWARYNKWIHLLVRRRTL</sequence>
<evidence type="ECO:0000313" key="3">
    <source>
        <dbReference type="Proteomes" id="UP001630969"/>
    </source>
</evidence>
<dbReference type="GeneID" id="97220489"/>
<gene>
    <name evidence="2" type="ORF">ACEUDJ_10170</name>
</gene>
<name>A0ABW9GPZ2_9GAMM</name>
<feature type="transmembrane region" description="Helical" evidence="1">
    <location>
        <begin position="27"/>
        <end position="46"/>
    </location>
</feature>
<dbReference type="Proteomes" id="UP001630969">
    <property type="component" value="Unassembled WGS sequence"/>
</dbReference>
<protein>
    <submittedName>
        <fullName evidence="2">Uncharacterized protein</fullName>
    </submittedName>
</protein>
<comment type="caution">
    <text evidence="2">The sequence shown here is derived from an EMBL/GenBank/DDBJ whole genome shotgun (WGS) entry which is preliminary data.</text>
</comment>
<evidence type="ECO:0000256" key="1">
    <source>
        <dbReference type="SAM" id="Phobius"/>
    </source>
</evidence>
<dbReference type="EMBL" id="JBGXBU010000003">
    <property type="protein sequence ID" value="MFM4893224.1"/>
    <property type="molecule type" value="Genomic_DNA"/>
</dbReference>